<feature type="region of interest" description="Disordered" evidence="2">
    <location>
        <begin position="1"/>
        <end position="71"/>
    </location>
</feature>
<feature type="compositionally biased region" description="Basic and acidic residues" evidence="2">
    <location>
        <begin position="1036"/>
        <end position="1051"/>
    </location>
</feature>
<dbReference type="Proteomes" id="UP000549394">
    <property type="component" value="Unassembled WGS sequence"/>
</dbReference>
<proteinExistence type="predicted"/>
<feature type="compositionally biased region" description="Basic residues" evidence="2">
    <location>
        <begin position="1"/>
        <end position="10"/>
    </location>
</feature>
<feature type="region of interest" description="Disordered" evidence="2">
    <location>
        <begin position="395"/>
        <end position="429"/>
    </location>
</feature>
<keyword evidence="1" id="KW-0175">Coiled coil</keyword>
<dbReference type="OrthoDB" id="2125770at2759"/>
<dbReference type="GO" id="GO:0034451">
    <property type="term" value="C:centriolar satellite"/>
    <property type="evidence" value="ECO:0007669"/>
    <property type="project" value="TreeGrafter"/>
</dbReference>
<feature type="compositionally biased region" description="Basic and acidic residues" evidence="2">
    <location>
        <begin position="1073"/>
        <end position="1082"/>
    </location>
</feature>
<feature type="region of interest" description="Disordered" evidence="2">
    <location>
        <begin position="461"/>
        <end position="482"/>
    </location>
</feature>
<dbReference type="PANTHER" id="PTHR14164:SF12">
    <property type="entry name" value="PERICENTRIOLAR MATERIAL 1 PROTEIN"/>
    <property type="match status" value="1"/>
</dbReference>
<feature type="domain" description="Pericentriolar material 1 protein C-terminal" evidence="3">
    <location>
        <begin position="806"/>
        <end position="1041"/>
    </location>
</feature>
<evidence type="ECO:0000256" key="1">
    <source>
        <dbReference type="SAM" id="Coils"/>
    </source>
</evidence>
<dbReference type="GO" id="GO:0071539">
    <property type="term" value="P:protein localization to centrosome"/>
    <property type="evidence" value="ECO:0007669"/>
    <property type="project" value="InterPro"/>
</dbReference>
<feature type="coiled-coil region" evidence="1">
    <location>
        <begin position="612"/>
        <end position="639"/>
    </location>
</feature>
<protein>
    <recommendedName>
        <fullName evidence="3">Pericentriolar material 1 protein C-terminal domain-containing protein</fullName>
    </recommendedName>
</protein>
<dbReference type="GO" id="GO:0036064">
    <property type="term" value="C:ciliary basal body"/>
    <property type="evidence" value="ECO:0007669"/>
    <property type="project" value="TreeGrafter"/>
</dbReference>
<feature type="coiled-coil region" evidence="1">
    <location>
        <begin position="97"/>
        <end position="127"/>
    </location>
</feature>
<gene>
    <name evidence="4" type="ORF">DGYR_LOCUS6673</name>
</gene>
<feature type="compositionally biased region" description="Acidic residues" evidence="2">
    <location>
        <begin position="408"/>
        <end position="428"/>
    </location>
</feature>
<name>A0A7I8VRD1_9ANNE</name>
<feature type="compositionally biased region" description="Basic and acidic residues" evidence="2">
    <location>
        <begin position="294"/>
        <end position="305"/>
    </location>
</feature>
<dbReference type="EMBL" id="CAJFCJ010000008">
    <property type="protein sequence ID" value="CAD5118271.1"/>
    <property type="molecule type" value="Genomic_DNA"/>
</dbReference>
<feature type="region of interest" description="Disordered" evidence="2">
    <location>
        <begin position="212"/>
        <end position="247"/>
    </location>
</feature>
<sequence length="1082" mass="121434">MASSGRRRQRSSGSGIEDSSVSTFDGLRMPKANPVKQQQRQQTIPKTKGSPAAINRKTNVNDSETSEENHLNDRLRQVRQYIRQTSAMLDTMKSASVNEDDDRVQQLEEMLQRLKEQEKRYTQILLVSDTPSEQRSEADVEGFSGLLGRQNDSDAHENGVENGNDVDEVTALREQNDLLRQVLHRREQLRALQGRQAALLALRRELGAEDSMNIDAQSSDGTSLSDNENVSPANNAATPNSSTGTAARLNYVRNVGESKSDLEKRLHELQNKKDHMDMLLSELQALKASAEMESSERIKNSDRNHSRQTQAQSPQASNQEQSNNQHEIRSKMKKLEEVKMKLSELKELVHHYQAEGDESLATSTSETASNGAQLERLREAEAKLQQLRMAVEKVEEDGAVAAPQTFSNDEDESEGEEETAEGNEGDEGTAEKLQDLLQKQHRLMALEGQLLALNDYLGQNEREDQDTNEPPPPAPTSVTFLEPLPTASNDEVYGRMRQQRILREQLRDQKKVFEVMVSKPKRMTDSRNTRVAPVANDPEVASAAANSVQSATVATWGGSENSARRTAASTGSTHSDDTFVIDGKKNLWYFLDKLFYIPAAASAPPRPPPPINRQSNKDIEELKKRVDTLTENVKLLQKNSGRTSNENATATLQQQHVLLAMQHCLAQLSQQQRDVTKSQRQLTKLMTKEPQTEKHISQSRVLNGGGDNALHDTIYSEVATLISFNENRPHFLLDAIRLLQKLNTDFLRQRALYSLRDVIKDYVNLTTKPDGTESDRNPTPLFGHEFTVNNNAMRDDSIRRANDYRIVKTAGFDTTALDTQVKNIMQEVMGAIRAHAYDICSSEMLYYLVQVILHSARKYSPSEAYSRTLEKQLGRVLRDSLESYNNKPVQECKEELLVDISELLFNELAFARLLHGIDESKSRQATSVDGIEDDEESIARESTVDQEKQDSEAEALERKRDDEMAELMGADSSSNDGDDDKSEQKKEVELSYAERKPVTLCSDEDEAEGADETVEISEDNDTAVRRQQGEEEEEEAKAKVDEEETLVKKPDVSNINGNLPHQDSLQLAGDNDCLQKSEEVVN</sequence>
<feature type="compositionally biased region" description="Basic and acidic residues" evidence="2">
    <location>
        <begin position="982"/>
        <end position="997"/>
    </location>
</feature>
<feature type="compositionally biased region" description="Polar residues" evidence="2">
    <location>
        <begin position="1053"/>
        <end position="1065"/>
    </location>
</feature>
<reference evidence="4 5" key="1">
    <citation type="submission" date="2020-08" db="EMBL/GenBank/DDBJ databases">
        <authorList>
            <person name="Hejnol A."/>
        </authorList>
    </citation>
    <scope>NUCLEOTIDE SEQUENCE [LARGE SCALE GENOMIC DNA]</scope>
</reference>
<dbReference type="AlphaFoldDB" id="A0A7I8VRD1"/>
<feature type="compositionally biased region" description="Polar residues" evidence="2">
    <location>
        <begin position="35"/>
        <end position="45"/>
    </location>
</feature>
<feature type="region of interest" description="Disordered" evidence="2">
    <location>
        <begin position="288"/>
        <end position="328"/>
    </location>
</feature>
<dbReference type="PANTHER" id="PTHR14164">
    <property type="entry name" value="PERICENTRIOLAR MATERIAL 1-RELATED"/>
    <property type="match status" value="1"/>
</dbReference>
<evidence type="ECO:0000313" key="4">
    <source>
        <dbReference type="EMBL" id="CAD5118271.1"/>
    </source>
</evidence>
<organism evidence="4 5">
    <name type="scientific">Dimorphilus gyrociliatus</name>
    <dbReference type="NCBI Taxonomy" id="2664684"/>
    <lineage>
        <taxon>Eukaryota</taxon>
        <taxon>Metazoa</taxon>
        <taxon>Spiralia</taxon>
        <taxon>Lophotrochozoa</taxon>
        <taxon>Annelida</taxon>
        <taxon>Polychaeta</taxon>
        <taxon>Polychaeta incertae sedis</taxon>
        <taxon>Dinophilidae</taxon>
        <taxon>Dimorphilus</taxon>
    </lineage>
</organism>
<feature type="compositionally biased region" description="Acidic residues" evidence="2">
    <location>
        <begin position="1002"/>
        <end position="1021"/>
    </location>
</feature>
<feature type="region of interest" description="Disordered" evidence="2">
    <location>
        <begin position="922"/>
        <end position="1082"/>
    </location>
</feature>
<comment type="caution">
    <text evidence="4">The sequence shown here is derived from an EMBL/GenBank/DDBJ whole genome shotgun (WGS) entry which is preliminary data.</text>
</comment>
<evidence type="ECO:0000313" key="5">
    <source>
        <dbReference type="Proteomes" id="UP000549394"/>
    </source>
</evidence>
<evidence type="ECO:0000259" key="3">
    <source>
        <dbReference type="Pfam" id="PF15717"/>
    </source>
</evidence>
<feature type="domain" description="Pericentriolar material 1 protein C-terminal" evidence="3">
    <location>
        <begin position="709"/>
        <end position="772"/>
    </location>
</feature>
<dbReference type="InterPro" id="IPR024138">
    <property type="entry name" value="Pericentriolar_Pcm1"/>
</dbReference>
<evidence type="ECO:0000256" key="2">
    <source>
        <dbReference type="SAM" id="MobiDB-lite"/>
    </source>
</evidence>
<feature type="compositionally biased region" description="Polar residues" evidence="2">
    <location>
        <begin position="214"/>
        <end position="245"/>
    </location>
</feature>
<dbReference type="GO" id="GO:0034454">
    <property type="term" value="P:microtubule anchoring at centrosome"/>
    <property type="evidence" value="ECO:0007669"/>
    <property type="project" value="InterPro"/>
</dbReference>
<feature type="compositionally biased region" description="Basic and acidic residues" evidence="2">
    <location>
        <begin position="937"/>
        <end position="962"/>
    </location>
</feature>
<accession>A0A7I8VRD1</accession>
<feature type="compositionally biased region" description="Polar residues" evidence="2">
    <location>
        <begin position="307"/>
        <end position="325"/>
    </location>
</feature>
<dbReference type="Pfam" id="PF15717">
    <property type="entry name" value="PCM1_C"/>
    <property type="match status" value="2"/>
</dbReference>
<keyword evidence="5" id="KW-1185">Reference proteome</keyword>
<feature type="compositionally biased region" description="Low complexity" evidence="2">
    <location>
        <begin position="11"/>
        <end position="22"/>
    </location>
</feature>
<dbReference type="GO" id="GO:1905515">
    <property type="term" value="P:non-motile cilium assembly"/>
    <property type="evidence" value="ECO:0007669"/>
    <property type="project" value="TreeGrafter"/>
</dbReference>
<feature type="region of interest" description="Disordered" evidence="2">
    <location>
        <begin position="553"/>
        <end position="575"/>
    </location>
</feature>
<dbReference type="InterPro" id="IPR031446">
    <property type="entry name" value="PCM1_C"/>
</dbReference>